<comment type="similarity">
    <text evidence="5 7">Belongs to the DEAD box helicase family.</text>
</comment>
<feature type="short sequence motif" description="Q motif" evidence="6">
    <location>
        <begin position="3"/>
        <end position="31"/>
    </location>
</feature>
<dbReference type="Pfam" id="PF03880">
    <property type="entry name" value="DbpA"/>
    <property type="match status" value="1"/>
</dbReference>
<dbReference type="SUPFAM" id="SSF52540">
    <property type="entry name" value="P-loop containing nucleoside triphosphate hydrolases"/>
    <property type="match status" value="1"/>
</dbReference>
<dbReference type="CDD" id="cd00268">
    <property type="entry name" value="DEADc"/>
    <property type="match status" value="1"/>
</dbReference>
<dbReference type="InterPro" id="IPR050079">
    <property type="entry name" value="DEAD_box_RNA_helicase"/>
</dbReference>
<dbReference type="InterPro" id="IPR000629">
    <property type="entry name" value="RNA-helicase_DEAD-box_CS"/>
</dbReference>
<evidence type="ECO:0000256" key="6">
    <source>
        <dbReference type="PROSITE-ProRule" id="PRU00552"/>
    </source>
</evidence>
<evidence type="ECO:0000256" key="1">
    <source>
        <dbReference type="ARBA" id="ARBA00022741"/>
    </source>
</evidence>
<dbReference type="RefSeq" id="WP_338291105.1">
    <property type="nucleotide sequence ID" value="NZ_AP027272.1"/>
</dbReference>
<dbReference type="SMART" id="SM00490">
    <property type="entry name" value="HELICc"/>
    <property type="match status" value="1"/>
</dbReference>
<dbReference type="PROSITE" id="PS51195">
    <property type="entry name" value="Q_MOTIF"/>
    <property type="match status" value="1"/>
</dbReference>
<dbReference type="InterPro" id="IPR001650">
    <property type="entry name" value="Helicase_C-like"/>
</dbReference>
<protein>
    <submittedName>
        <fullName evidence="11">ATP-dependent RNA helicase</fullName>
    </submittedName>
</protein>
<keyword evidence="2 7" id="KW-0378">Hydrolase</keyword>
<evidence type="ECO:0000256" key="5">
    <source>
        <dbReference type="ARBA" id="ARBA00038437"/>
    </source>
</evidence>
<keyword evidence="1 7" id="KW-0547">Nucleotide-binding</keyword>
<evidence type="ECO:0000313" key="12">
    <source>
        <dbReference type="Proteomes" id="UP001333710"/>
    </source>
</evidence>
<dbReference type="Gene3D" id="3.30.70.330">
    <property type="match status" value="1"/>
</dbReference>
<dbReference type="PANTHER" id="PTHR47959:SF1">
    <property type="entry name" value="ATP-DEPENDENT RNA HELICASE DBPA"/>
    <property type="match status" value="1"/>
</dbReference>
<dbReference type="Proteomes" id="UP001333710">
    <property type="component" value="Chromosome"/>
</dbReference>
<dbReference type="InterPro" id="IPR027417">
    <property type="entry name" value="P-loop_NTPase"/>
</dbReference>
<dbReference type="InterPro" id="IPR012677">
    <property type="entry name" value="Nucleotide-bd_a/b_plait_sf"/>
</dbReference>
<dbReference type="NCBIfam" id="NF008744">
    <property type="entry name" value="PRK11776.1"/>
    <property type="match status" value="1"/>
</dbReference>
<keyword evidence="3 7" id="KW-0347">Helicase</keyword>
<evidence type="ECO:0000259" key="9">
    <source>
        <dbReference type="PROSITE" id="PS51194"/>
    </source>
</evidence>
<dbReference type="CDD" id="cd18787">
    <property type="entry name" value="SF2_C_DEAD"/>
    <property type="match status" value="1"/>
</dbReference>
<dbReference type="GO" id="GO:0016787">
    <property type="term" value="F:hydrolase activity"/>
    <property type="evidence" value="ECO:0007669"/>
    <property type="project" value="UniProtKB-KW"/>
</dbReference>
<feature type="domain" description="DEAD-box RNA helicase Q" evidence="10">
    <location>
        <begin position="3"/>
        <end position="31"/>
    </location>
</feature>
<dbReference type="Pfam" id="PF00270">
    <property type="entry name" value="DEAD"/>
    <property type="match status" value="1"/>
</dbReference>
<dbReference type="PROSITE" id="PS00039">
    <property type="entry name" value="DEAD_ATP_HELICASE"/>
    <property type="match status" value="1"/>
</dbReference>
<dbReference type="EMBL" id="AP027272">
    <property type="protein sequence ID" value="BDX05141.1"/>
    <property type="molecule type" value="Genomic_DNA"/>
</dbReference>
<evidence type="ECO:0000256" key="2">
    <source>
        <dbReference type="ARBA" id="ARBA00022801"/>
    </source>
</evidence>
<reference evidence="11" key="1">
    <citation type="submission" date="2023-01" db="EMBL/GenBank/DDBJ databases">
        <title>Complete genome sequence of Planctobacterium marinum strain Dej080120_11.</title>
        <authorList>
            <person name="Ueki S."/>
            <person name="Maruyama F."/>
        </authorList>
    </citation>
    <scope>NUCLEOTIDE SEQUENCE</scope>
    <source>
        <strain evidence="11">Dej080120_11</strain>
    </source>
</reference>
<evidence type="ECO:0000259" key="8">
    <source>
        <dbReference type="PROSITE" id="PS51192"/>
    </source>
</evidence>
<dbReference type="InterPro" id="IPR005580">
    <property type="entry name" value="DbpA/CsdA_RNA-bd_dom"/>
</dbReference>
<accession>A0AA48HI67</accession>
<sequence>MSNQFSQLPLTPALLEALDNQQFKTMTEIQQKALPDILSEKDVLGQAKTGSGKTLTFALGLLQKTDTSSFGVQSLVLCPTRELAEQVAEEIRKLGKRMPNLKVLTLYGGTAIGPQIQSLQHSAHVIVGTPGRIMDLIDKGHLNLWHVKTLVLDEADRMLDMGFEEEMTTVIREVPQERQTLLFSATFPESIKRISQDIQRSPVEVTVTTTHDNKKIEQTFFEVQKEHKTKATAAVLSEYQPESCIIFCNTKVACQELADDLREMGFSAIALHGDLEQKERNQVIARFSNQSELIMVATDVASRGLDIDGVSLVINYQVAMESEAHIHRIGRTGRADSEGVAVTLAAPEEIHFVRAIEELQQQKAKWKGIQALRFHANRIIEPKYQTVAIDAGKKNKLRPGDILGALTQDADIPGDDIGKIKITATHSFVAVKVRSVKRTLNYFKEGKIKGRRCKARRLA</sequence>
<keyword evidence="12" id="KW-1185">Reference proteome</keyword>
<dbReference type="Gene3D" id="3.40.50.300">
    <property type="entry name" value="P-loop containing nucleotide triphosphate hydrolases"/>
    <property type="match status" value="2"/>
</dbReference>
<feature type="domain" description="Helicase ATP-binding" evidence="8">
    <location>
        <begin position="34"/>
        <end position="205"/>
    </location>
</feature>
<evidence type="ECO:0000256" key="4">
    <source>
        <dbReference type="ARBA" id="ARBA00022840"/>
    </source>
</evidence>
<dbReference type="GO" id="GO:0005829">
    <property type="term" value="C:cytosol"/>
    <property type="evidence" value="ECO:0007669"/>
    <property type="project" value="TreeGrafter"/>
</dbReference>
<evidence type="ECO:0000256" key="3">
    <source>
        <dbReference type="ARBA" id="ARBA00022806"/>
    </source>
</evidence>
<dbReference type="AlphaFoldDB" id="A0AA48HI67"/>
<gene>
    <name evidence="11" type="ORF">MACH26_06620</name>
</gene>
<keyword evidence="4 7" id="KW-0067">ATP-binding</keyword>
<dbReference type="InterPro" id="IPR014014">
    <property type="entry name" value="RNA_helicase_DEAD_Q_motif"/>
</dbReference>
<dbReference type="InterPro" id="IPR014001">
    <property type="entry name" value="Helicase_ATP-bd"/>
</dbReference>
<evidence type="ECO:0000313" key="11">
    <source>
        <dbReference type="EMBL" id="BDX05141.1"/>
    </source>
</evidence>
<dbReference type="PANTHER" id="PTHR47959">
    <property type="entry name" value="ATP-DEPENDENT RNA HELICASE RHLE-RELATED"/>
    <property type="match status" value="1"/>
</dbReference>
<name>A0AA48HI67_9ALTE</name>
<dbReference type="KEGG" id="pmaw:MACH26_06620"/>
<dbReference type="Pfam" id="PF00271">
    <property type="entry name" value="Helicase_C"/>
    <property type="match status" value="1"/>
</dbReference>
<proteinExistence type="inferred from homology"/>
<dbReference type="SMART" id="SM00487">
    <property type="entry name" value="DEXDc"/>
    <property type="match status" value="1"/>
</dbReference>
<dbReference type="GO" id="GO:0003724">
    <property type="term" value="F:RNA helicase activity"/>
    <property type="evidence" value="ECO:0007669"/>
    <property type="project" value="InterPro"/>
</dbReference>
<organism evidence="11 12">
    <name type="scientific">Planctobacterium marinum</name>
    <dbReference type="NCBI Taxonomy" id="1631968"/>
    <lineage>
        <taxon>Bacteria</taxon>
        <taxon>Pseudomonadati</taxon>
        <taxon>Pseudomonadota</taxon>
        <taxon>Gammaproteobacteria</taxon>
        <taxon>Alteromonadales</taxon>
        <taxon>Alteromonadaceae</taxon>
        <taxon>Planctobacterium</taxon>
    </lineage>
</organism>
<dbReference type="InterPro" id="IPR044742">
    <property type="entry name" value="DEAD/DEAH_RhlB"/>
</dbReference>
<dbReference type="InterPro" id="IPR011545">
    <property type="entry name" value="DEAD/DEAH_box_helicase_dom"/>
</dbReference>
<dbReference type="PROSITE" id="PS51194">
    <property type="entry name" value="HELICASE_CTER"/>
    <property type="match status" value="1"/>
</dbReference>
<feature type="domain" description="Helicase C-terminal" evidence="9">
    <location>
        <begin position="215"/>
        <end position="380"/>
    </location>
</feature>
<evidence type="ECO:0000259" key="10">
    <source>
        <dbReference type="PROSITE" id="PS51195"/>
    </source>
</evidence>
<evidence type="ECO:0000256" key="7">
    <source>
        <dbReference type="RuleBase" id="RU000492"/>
    </source>
</evidence>
<dbReference type="GO" id="GO:0003676">
    <property type="term" value="F:nucleic acid binding"/>
    <property type="evidence" value="ECO:0007669"/>
    <property type="project" value="InterPro"/>
</dbReference>
<dbReference type="GO" id="GO:0005524">
    <property type="term" value="F:ATP binding"/>
    <property type="evidence" value="ECO:0007669"/>
    <property type="project" value="UniProtKB-KW"/>
</dbReference>
<dbReference type="PROSITE" id="PS51192">
    <property type="entry name" value="HELICASE_ATP_BIND_1"/>
    <property type="match status" value="1"/>
</dbReference>